<evidence type="ECO:0000256" key="2">
    <source>
        <dbReference type="ARBA" id="ARBA00023125"/>
    </source>
</evidence>
<dbReference type="EMBL" id="CP158357">
    <property type="protein sequence ID" value="XBX79269.1"/>
    <property type="molecule type" value="Genomic_DNA"/>
</dbReference>
<keyword evidence="2" id="KW-0238">DNA-binding</keyword>
<feature type="domain" description="HTH hxlR-type" evidence="4">
    <location>
        <begin position="16"/>
        <end position="111"/>
    </location>
</feature>
<keyword evidence="1" id="KW-0805">Transcription regulation</keyword>
<dbReference type="Pfam" id="PF01638">
    <property type="entry name" value="HxlR"/>
    <property type="match status" value="1"/>
</dbReference>
<reference evidence="5" key="1">
    <citation type="submission" date="2024-06" db="EMBL/GenBank/DDBJ databases">
        <title>Draft genome sequence of Microbacterium sp. strain A8/3-1, isolated from Oxytropis tragacanthoides Fisch. ex DC. Root nodules in the Altai region of Russia.</title>
        <authorList>
            <person name="Sazanova A."/>
            <person name="Guro P."/>
            <person name="Kuznetsova I."/>
            <person name="Belimov A."/>
            <person name="Safronova V."/>
        </authorList>
    </citation>
    <scope>NUCLEOTIDE SEQUENCE</scope>
    <source>
        <strain evidence="5">A8/3-1</strain>
    </source>
</reference>
<gene>
    <name evidence="5" type="ORF">ABS642_04030</name>
</gene>
<dbReference type="RefSeq" id="WP_350352345.1">
    <property type="nucleotide sequence ID" value="NZ_CP158357.1"/>
</dbReference>
<dbReference type="PANTHER" id="PTHR33204:SF18">
    <property type="entry name" value="TRANSCRIPTIONAL REGULATORY PROTEIN"/>
    <property type="match status" value="1"/>
</dbReference>
<dbReference type="InterPro" id="IPR036390">
    <property type="entry name" value="WH_DNA-bd_sf"/>
</dbReference>
<keyword evidence="3" id="KW-0804">Transcription</keyword>
<dbReference type="Gene3D" id="1.10.10.10">
    <property type="entry name" value="Winged helix-like DNA-binding domain superfamily/Winged helix DNA-binding domain"/>
    <property type="match status" value="1"/>
</dbReference>
<dbReference type="PROSITE" id="PS51118">
    <property type="entry name" value="HTH_HXLR"/>
    <property type="match status" value="1"/>
</dbReference>
<evidence type="ECO:0000256" key="1">
    <source>
        <dbReference type="ARBA" id="ARBA00023015"/>
    </source>
</evidence>
<proteinExistence type="predicted"/>
<evidence type="ECO:0000256" key="3">
    <source>
        <dbReference type="ARBA" id="ARBA00023163"/>
    </source>
</evidence>
<dbReference type="InterPro" id="IPR002577">
    <property type="entry name" value="HTH_HxlR"/>
</dbReference>
<name>A0AAU7VXN6_9MICO</name>
<sequence length="224" mass="24113">MEKVKRPGARSYGQFCGLARALDLVGERWNLLIVRELLPGPLRYNELKASLAGIASNLLAERLRTLDENGIVERRLGDAGVLYALTPWGAELREPMEALGRWGTPLVVSGRGDDAFHPRWLVLALPALLRGVTATPAVEVDLLIEGYSITLLVDERGPQALHRPDHAAGTIVEADPEVIVALAAGALTVEQARPSLRIRGDAQVLDSLFPAGRSAGVPKLSPET</sequence>
<evidence type="ECO:0000313" key="5">
    <source>
        <dbReference type="EMBL" id="XBX79269.1"/>
    </source>
</evidence>
<dbReference type="AlphaFoldDB" id="A0AAU7VXN6"/>
<evidence type="ECO:0000259" key="4">
    <source>
        <dbReference type="PROSITE" id="PS51118"/>
    </source>
</evidence>
<organism evidence="5">
    <name type="scientific">Microbacterium sp. A8/3-1</name>
    <dbReference type="NCBI Taxonomy" id="3160749"/>
    <lineage>
        <taxon>Bacteria</taxon>
        <taxon>Bacillati</taxon>
        <taxon>Actinomycetota</taxon>
        <taxon>Actinomycetes</taxon>
        <taxon>Micrococcales</taxon>
        <taxon>Microbacteriaceae</taxon>
        <taxon>Microbacterium</taxon>
    </lineage>
</organism>
<dbReference type="PANTHER" id="PTHR33204">
    <property type="entry name" value="TRANSCRIPTIONAL REGULATOR, MARR FAMILY"/>
    <property type="match status" value="1"/>
</dbReference>
<dbReference type="GO" id="GO:0003677">
    <property type="term" value="F:DNA binding"/>
    <property type="evidence" value="ECO:0007669"/>
    <property type="project" value="UniProtKB-KW"/>
</dbReference>
<dbReference type="InterPro" id="IPR036388">
    <property type="entry name" value="WH-like_DNA-bd_sf"/>
</dbReference>
<dbReference type="SUPFAM" id="SSF46785">
    <property type="entry name" value="Winged helix' DNA-binding domain"/>
    <property type="match status" value="1"/>
</dbReference>
<protein>
    <submittedName>
        <fullName evidence="5">Helix-turn-helix domain-containing protein</fullName>
    </submittedName>
</protein>
<accession>A0AAU7VXN6</accession>